<dbReference type="PIRSF" id="PIRSF006232">
    <property type="entry name" value="Pirin"/>
    <property type="match status" value="1"/>
</dbReference>
<evidence type="ECO:0000256" key="1">
    <source>
        <dbReference type="ARBA" id="ARBA00008416"/>
    </source>
</evidence>
<dbReference type="Gene3D" id="2.60.120.10">
    <property type="entry name" value="Jelly Rolls"/>
    <property type="match status" value="2"/>
</dbReference>
<feature type="domain" description="Pirin C-terminal" evidence="5">
    <location>
        <begin position="183"/>
        <end position="280"/>
    </location>
</feature>
<feature type="binding site" evidence="2">
    <location>
        <position position="58"/>
    </location>
    <ligand>
        <name>Fe cation</name>
        <dbReference type="ChEBI" id="CHEBI:24875"/>
    </ligand>
</feature>
<dbReference type="InterPro" id="IPR011051">
    <property type="entry name" value="RmlC_Cupin_sf"/>
</dbReference>
<dbReference type="InterPro" id="IPR008778">
    <property type="entry name" value="Pirin_C_dom"/>
</dbReference>
<dbReference type="EMBL" id="JAKVTV010000002">
    <property type="protein sequence ID" value="MCH4823228.1"/>
    <property type="molecule type" value="Genomic_DNA"/>
</dbReference>
<dbReference type="Pfam" id="PF02678">
    <property type="entry name" value="Pirin"/>
    <property type="match status" value="1"/>
</dbReference>
<gene>
    <name evidence="6" type="ORF">ML462_08575</name>
</gene>
<dbReference type="Proteomes" id="UP001139226">
    <property type="component" value="Unassembled WGS sequence"/>
</dbReference>
<evidence type="ECO:0000259" key="5">
    <source>
        <dbReference type="Pfam" id="PF05726"/>
    </source>
</evidence>
<comment type="cofactor">
    <cofactor evidence="2">
        <name>Fe cation</name>
        <dbReference type="ChEBI" id="CHEBI:24875"/>
    </cofactor>
    <text evidence="2">Binds 1 Fe cation per subunit.</text>
</comment>
<evidence type="ECO:0000259" key="4">
    <source>
        <dbReference type="Pfam" id="PF02678"/>
    </source>
</evidence>
<dbReference type="InterPro" id="IPR014710">
    <property type="entry name" value="RmlC-like_jellyroll"/>
</dbReference>
<dbReference type="RefSeq" id="WP_240713390.1">
    <property type="nucleotide sequence ID" value="NZ_JAKVTV010000002.1"/>
</dbReference>
<proteinExistence type="inferred from homology"/>
<dbReference type="SUPFAM" id="SSF51182">
    <property type="entry name" value="RmlC-like cupins"/>
    <property type="match status" value="1"/>
</dbReference>
<accession>A0A9X2ABL0</accession>
<dbReference type="PANTHER" id="PTHR43594">
    <property type="entry name" value="QUERCETIN 2,3-DIOXYGENASE"/>
    <property type="match status" value="1"/>
</dbReference>
<feature type="domain" description="Pirin N-terminal" evidence="4">
    <location>
        <begin position="26"/>
        <end position="124"/>
    </location>
</feature>
<evidence type="ECO:0000313" key="7">
    <source>
        <dbReference type="Proteomes" id="UP001139226"/>
    </source>
</evidence>
<dbReference type="PANTHER" id="PTHR43594:SF1">
    <property type="entry name" value="QUERCETIN 2,3-DIOXYGENASE PA2418-RELATED"/>
    <property type="match status" value="1"/>
</dbReference>
<dbReference type="GO" id="GO:0046872">
    <property type="term" value="F:metal ion binding"/>
    <property type="evidence" value="ECO:0007669"/>
    <property type="project" value="UniProtKB-KW"/>
</dbReference>
<keyword evidence="2" id="KW-0479">Metal-binding</keyword>
<comment type="caution">
    <text evidence="6">The sequence shown here is derived from an EMBL/GenBank/DDBJ whole genome shotgun (WGS) entry which is preliminary data.</text>
</comment>
<sequence length="284" mass="32114">MRNIKKLYKAEYRPMGDLETWSPLPSRNLQMIDPFIFLNHHGPQIYPPNNDGLPFGPHPHRGMETVTLILDGDITHKDTGGHNSVIEAGGVQWMTAGKGLLHSEVSSEKFKKEGGPLEILQLWINLPKRLKMTEPHYRGIQKDQISTWKNEEGTVKSQVIAGNFKGIRGAFDTPTSVDLSLVHFQKDSSVQLEIPKNDNIFFYVIHGELEVNEITVPKLHLAEFSKNSEILNITAKEKSILLLGHAQPFEEKVVFGGPFVMNSEEEIRQAYEDYQSGKMGAWEN</sequence>
<keyword evidence="2" id="KW-0408">Iron</keyword>
<evidence type="ECO:0000256" key="3">
    <source>
        <dbReference type="RuleBase" id="RU003457"/>
    </source>
</evidence>
<name>A0A9X2ABL0_9FLAO</name>
<dbReference type="InterPro" id="IPR053186">
    <property type="entry name" value="QDO-related"/>
</dbReference>
<dbReference type="InterPro" id="IPR003829">
    <property type="entry name" value="Pirin_N_dom"/>
</dbReference>
<dbReference type="Pfam" id="PF05726">
    <property type="entry name" value="Pirin_C"/>
    <property type="match status" value="1"/>
</dbReference>
<dbReference type="CDD" id="cd02909">
    <property type="entry name" value="cupin_pirin_N"/>
    <property type="match status" value="1"/>
</dbReference>
<comment type="similarity">
    <text evidence="1 3">Belongs to the pirin family.</text>
</comment>
<evidence type="ECO:0000256" key="2">
    <source>
        <dbReference type="PIRSR" id="PIRSR006232-1"/>
    </source>
</evidence>
<dbReference type="InterPro" id="IPR012093">
    <property type="entry name" value="Pirin"/>
</dbReference>
<evidence type="ECO:0000313" key="6">
    <source>
        <dbReference type="EMBL" id="MCH4823228.1"/>
    </source>
</evidence>
<feature type="binding site" evidence="2">
    <location>
        <position position="104"/>
    </location>
    <ligand>
        <name>Fe cation</name>
        <dbReference type="ChEBI" id="CHEBI:24875"/>
    </ligand>
</feature>
<keyword evidence="7" id="KW-1185">Reference proteome</keyword>
<dbReference type="CDD" id="cd02247">
    <property type="entry name" value="cupin_pirin_C"/>
    <property type="match status" value="1"/>
</dbReference>
<organism evidence="6 7">
    <name type="scientific">Christiangramia lutea</name>
    <dbReference type="NCBI Taxonomy" id="1607951"/>
    <lineage>
        <taxon>Bacteria</taxon>
        <taxon>Pseudomonadati</taxon>
        <taxon>Bacteroidota</taxon>
        <taxon>Flavobacteriia</taxon>
        <taxon>Flavobacteriales</taxon>
        <taxon>Flavobacteriaceae</taxon>
        <taxon>Christiangramia</taxon>
    </lineage>
</organism>
<dbReference type="AlphaFoldDB" id="A0A9X2ABL0"/>
<protein>
    <submittedName>
        <fullName evidence="6">Pirin family protein</fullName>
    </submittedName>
</protein>
<feature type="binding site" evidence="2">
    <location>
        <position position="60"/>
    </location>
    <ligand>
        <name>Fe cation</name>
        <dbReference type="ChEBI" id="CHEBI:24875"/>
    </ligand>
</feature>
<reference evidence="6" key="1">
    <citation type="submission" date="2022-03" db="EMBL/GenBank/DDBJ databases">
        <title>Gramella crocea sp. nov., isolated from activated sludge of a seafood processing plant.</title>
        <authorList>
            <person name="Zhang X."/>
        </authorList>
    </citation>
    <scope>NUCLEOTIDE SEQUENCE</scope>
    <source>
        <strain evidence="6">YJ019</strain>
    </source>
</reference>
<feature type="binding site" evidence="2">
    <location>
        <position position="102"/>
    </location>
    <ligand>
        <name>Fe cation</name>
        <dbReference type="ChEBI" id="CHEBI:24875"/>
    </ligand>
</feature>